<evidence type="ECO:0000256" key="5">
    <source>
        <dbReference type="ARBA" id="ARBA00022741"/>
    </source>
</evidence>
<evidence type="ECO:0000256" key="7">
    <source>
        <dbReference type="ARBA" id="ARBA00022777"/>
    </source>
</evidence>
<evidence type="ECO:0000256" key="8">
    <source>
        <dbReference type="ARBA" id="ARBA00022840"/>
    </source>
</evidence>
<proteinExistence type="predicted"/>
<dbReference type="InterPro" id="IPR011009">
    <property type="entry name" value="Kinase-like_dom_sf"/>
</dbReference>
<dbReference type="Gene3D" id="1.10.510.10">
    <property type="entry name" value="Transferase(Phosphotransferase) domain 1"/>
    <property type="match status" value="1"/>
</dbReference>
<keyword evidence="7 13" id="KW-0418">Kinase</keyword>
<feature type="region of interest" description="Disordered" evidence="12">
    <location>
        <begin position="137"/>
        <end position="171"/>
    </location>
</feature>
<dbReference type="AlphaFoldDB" id="A0AA41T2B6"/>
<keyword evidence="3" id="KW-0132">Cell division</keyword>
<keyword evidence="8" id="KW-0067">ATP-binding</keyword>
<keyword evidence="9" id="KW-0131">Cell cycle</keyword>
<evidence type="ECO:0000256" key="4">
    <source>
        <dbReference type="ARBA" id="ARBA00022679"/>
    </source>
</evidence>
<evidence type="ECO:0000256" key="9">
    <source>
        <dbReference type="ARBA" id="ARBA00023306"/>
    </source>
</evidence>
<dbReference type="EMBL" id="JAATJV010379433">
    <property type="protein sequence ID" value="MBZ3881880.1"/>
    <property type="molecule type" value="Genomic_DNA"/>
</dbReference>
<evidence type="ECO:0000313" key="14">
    <source>
        <dbReference type="Proteomes" id="UP001166674"/>
    </source>
</evidence>
<dbReference type="GO" id="GO:0004674">
    <property type="term" value="F:protein serine/threonine kinase activity"/>
    <property type="evidence" value="ECO:0007669"/>
    <property type="project" value="UniProtKB-KW"/>
</dbReference>
<evidence type="ECO:0000256" key="3">
    <source>
        <dbReference type="ARBA" id="ARBA00022618"/>
    </source>
</evidence>
<evidence type="ECO:0000256" key="10">
    <source>
        <dbReference type="ARBA" id="ARBA00047899"/>
    </source>
</evidence>
<keyword evidence="14" id="KW-1185">Reference proteome</keyword>
<keyword evidence="6" id="KW-0498">Mitosis</keyword>
<dbReference type="SUPFAM" id="SSF56112">
    <property type="entry name" value="Protein kinase-like (PK-like)"/>
    <property type="match status" value="1"/>
</dbReference>
<evidence type="ECO:0000313" key="13">
    <source>
        <dbReference type="EMBL" id="MBZ3881880.1"/>
    </source>
</evidence>
<protein>
    <recommendedName>
        <fullName evidence="1">non-specific serine/threonine protein kinase</fullName>
        <ecNumber evidence="1">2.7.11.1</ecNumber>
    </recommendedName>
</protein>
<accession>A0AA41T2B6</accession>
<dbReference type="GO" id="GO:0051301">
    <property type="term" value="P:cell division"/>
    <property type="evidence" value="ECO:0007669"/>
    <property type="project" value="UniProtKB-KW"/>
</dbReference>
<keyword evidence="4" id="KW-0808">Transferase</keyword>
<evidence type="ECO:0000256" key="1">
    <source>
        <dbReference type="ARBA" id="ARBA00012513"/>
    </source>
</evidence>
<dbReference type="Proteomes" id="UP001166674">
    <property type="component" value="Unassembled WGS sequence"/>
</dbReference>
<evidence type="ECO:0000256" key="2">
    <source>
        <dbReference type="ARBA" id="ARBA00022527"/>
    </source>
</evidence>
<evidence type="ECO:0000256" key="12">
    <source>
        <dbReference type="SAM" id="MobiDB-lite"/>
    </source>
</evidence>
<reference evidence="13" key="1">
    <citation type="submission" date="2020-03" db="EMBL/GenBank/DDBJ databases">
        <title>Studies in the Genomics of Life Span.</title>
        <authorList>
            <person name="Glass D."/>
        </authorList>
    </citation>
    <scope>NUCLEOTIDE SEQUENCE</scope>
    <source>
        <strain evidence="13">SUZIE</strain>
        <tissue evidence="13">Muscle</tissue>
    </source>
</reference>
<sequence length="171" mass="19148">MVRRIQKGRYHIPNHAPPQAQRLICNMLTMDPMQCPTVEQILQHPWVMQGEETSPHQDSEPLPKRPDPTITAALLDMGHDPYETWASLTSGRFDDAAATYLILQHQLSQVARCVFKGRPFPPGIEPHPTPQTLLMAPSSQGEAPASLPFTPSPCPVNMGFLRRPSRQGRRT</sequence>
<name>A0AA41T2B6_SCICA</name>
<comment type="catalytic activity">
    <reaction evidence="11">
        <text>L-seryl-[protein] + ATP = O-phospho-L-seryl-[protein] + ADP + H(+)</text>
        <dbReference type="Rhea" id="RHEA:17989"/>
        <dbReference type="Rhea" id="RHEA-COMP:9863"/>
        <dbReference type="Rhea" id="RHEA-COMP:11604"/>
        <dbReference type="ChEBI" id="CHEBI:15378"/>
        <dbReference type="ChEBI" id="CHEBI:29999"/>
        <dbReference type="ChEBI" id="CHEBI:30616"/>
        <dbReference type="ChEBI" id="CHEBI:83421"/>
        <dbReference type="ChEBI" id="CHEBI:456216"/>
        <dbReference type="EC" id="2.7.11.1"/>
    </reaction>
</comment>
<comment type="catalytic activity">
    <reaction evidence="10">
        <text>L-threonyl-[protein] + ATP = O-phospho-L-threonyl-[protein] + ADP + H(+)</text>
        <dbReference type="Rhea" id="RHEA:46608"/>
        <dbReference type="Rhea" id="RHEA-COMP:11060"/>
        <dbReference type="Rhea" id="RHEA-COMP:11605"/>
        <dbReference type="ChEBI" id="CHEBI:15378"/>
        <dbReference type="ChEBI" id="CHEBI:30013"/>
        <dbReference type="ChEBI" id="CHEBI:30616"/>
        <dbReference type="ChEBI" id="CHEBI:61977"/>
        <dbReference type="ChEBI" id="CHEBI:456216"/>
        <dbReference type="EC" id="2.7.11.1"/>
    </reaction>
</comment>
<keyword evidence="5" id="KW-0547">Nucleotide-binding</keyword>
<keyword evidence="2" id="KW-0723">Serine/threonine-protein kinase</keyword>
<dbReference type="PANTHER" id="PTHR24350">
    <property type="entry name" value="SERINE/THREONINE-PROTEIN KINASE IAL-RELATED"/>
    <property type="match status" value="1"/>
</dbReference>
<organism evidence="13 14">
    <name type="scientific">Sciurus carolinensis</name>
    <name type="common">Eastern gray squirrel</name>
    <dbReference type="NCBI Taxonomy" id="30640"/>
    <lineage>
        <taxon>Eukaryota</taxon>
        <taxon>Metazoa</taxon>
        <taxon>Chordata</taxon>
        <taxon>Craniata</taxon>
        <taxon>Vertebrata</taxon>
        <taxon>Euteleostomi</taxon>
        <taxon>Mammalia</taxon>
        <taxon>Eutheria</taxon>
        <taxon>Euarchontoglires</taxon>
        <taxon>Glires</taxon>
        <taxon>Rodentia</taxon>
        <taxon>Sciuromorpha</taxon>
        <taxon>Sciuridae</taxon>
        <taxon>Sciurinae</taxon>
        <taxon>Sciurini</taxon>
        <taxon>Sciurus</taxon>
    </lineage>
</organism>
<dbReference type="Gene3D" id="1.10.8.10">
    <property type="entry name" value="DNA helicase RuvA subunit, C-terminal domain"/>
    <property type="match status" value="1"/>
</dbReference>
<comment type="caution">
    <text evidence="13">The sequence shown here is derived from an EMBL/GenBank/DDBJ whole genome shotgun (WGS) entry which is preliminary data.</text>
</comment>
<dbReference type="EC" id="2.7.11.1" evidence="1"/>
<dbReference type="InterPro" id="IPR030616">
    <property type="entry name" value="Aur-like"/>
</dbReference>
<evidence type="ECO:0000256" key="11">
    <source>
        <dbReference type="ARBA" id="ARBA00048679"/>
    </source>
</evidence>
<evidence type="ECO:0000256" key="6">
    <source>
        <dbReference type="ARBA" id="ARBA00022776"/>
    </source>
</evidence>
<dbReference type="GO" id="GO:0005524">
    <property type="term" value="F:ATP binding"/>
    <property type="evidence" value="ECO:0007669"/>
    <property type="project" value="UniProtKB-KW"/>
</dbReference>
<gene>
    <name evidence="13" type="ORF">SUZIE_165150</name>
</gene>